<comment type="caution">
    <text evidence="1">The sequence shown here is derived from an EMBL/GenBank/DDBJ whole genome shotgun (WGS) entry which is preliminary data.</text>
</comment>
<name>A0A0F9I0K6_9ZZZZ</name>
<reference evidence="1" key="1">
    <citation type="journal article" date="2015" name="Nature">
        <title>Complex archaea that bridge the gap between prokaryotes and eukaryotes.</title>
        <authorList>
            <person name="Spang A."/>
            <person name="Saw J.H."/>
            <person name="Jorgensen S.L."/>
            <person name="Zaremba-Niedzwiedzka K."/>
            <person name="Martijn J."/>
            <person name="Lind A.E."/>
            <person name="van Eijk R."/>
            <person name="Schleper C."/>
            <person name="Guy L."/>
            <person name="Ettema T.J."/>
        </authorList>
    </citation>
    <scope>NUCLEOTIDE SEQUENCE</scope>
</reference>
<evidence type="ECO:0000313" key="1">
    <source>
        <dbReference type="EMBL" id="KKM21012.1"/>
    </source>
</evidence>
<dbReference type="EMBL" id="LAZR01013647">
    <property type="protein sequence ID" value="KKM21012.1"/>
    <property type="molecule type" value="Genomic_DNA"/>
</dbReference>
<accession>A0A0F9I0K6</accession>
<protein>
    <submittedName>
        <fullName evidence="1">Uncharacterized protein</fullName>
    </submittedName>
</protein>
<dbReference type="AlphaFoldDB" id="A0A0F9I0K6"/>
<sequence length="23" mass="2621">MTNYVAFNAQRAIDYVSTLIESN</sequence>
<proteinExistence type="predicted"/>
<organism evidence="1">
    <name type="scientific">marine sediment metagenome</name>
    <dbReference type="NCBI Taxonomy" id="412755"/>
    <lineage>
        <taxon>unclassified sequences</taxon>
        <taxon>metagenomes</taxon>
        <taxon>ecological metagenomes</taxon>
    </lineage>
</organism>
<gene>
    <name evidence="1" type="ORF">LCGC14_1639670</name>
</gene>
<feature type="non-terminal residue" evidence="1">
    <location>
        <position position="23"/>
    </location>
</feature>